<dbReference type="EMBL" id="BDGG01000016">
    <property type="protein sequence ID" value="GAV07895.1"/>
    <property type="molecule type" value="Genomic_DNA"/>
</dbReference>
<accession>A0A1D1W2Z9</accession>
<comment type="caution">
    <text evidence="1">The sequence shown here is derived from an EMBL/GenBank/DDBJ whole genome shotgun (WGS) entry which is preliminary data.</text>
</comment>
<protein>
    <submittedName>
        <fullName evidence="1">Uncharacterized protein</fullName>
    </submittedName>
</protein>
<evidence type="ECO:0000313" key="2">
    <source>
        <dbReference type="Proteomes" id="UP000186922"/>
    </source>
</evidence>
<organism evidence="1 2">
    <name type="scientific">Ramazzottius varieornatus</name>
    <name type="common">Water bear</name>
    <name type="synonym">Tardigrade</name>
    <dbReference type="NCBI Taxonomy" id="947166"/>
    <lineage>
        <taxon>Eukaryota</taxon>
        <taxon>Metazoa</taxon>
        <taxon>Ecdysozoa</taxon>
        <taxon>Tardigrada</taxon>
        <taxon>Eutardigrada</taxon>
        <taxon>Parachela</taxon>
        <taxon>Hypsibioidea</taxon>
        <taxon>Ramazzottiidae</taxon>
        <taxon>Ramazzottius</taxon>
    </lineage>
</organism>
<proteinExistence type="predicted"/>
<name>A0A1D1W2Z9_RAMVA</name>
<keyword evidence="2" id="KW-1185">Reference proteome</keyword>
<dbReference type="AlphaFoldDB" id="A0A1D1W2Z9"/>
<sequence>MPNVIPTGVLMNRYFHATRLILHMGQTSSLAPGKINPDVASGENLLQETQTTSALHDDHQDISHQRCCQRESAYDSKHQRRTTNRVLVRKQRALNRPTLWWSAKAIGL</sequence>
<dbReference type="Proteomes" id="UP000186922">
    <property type="component" value="Unassembled WGS sequence"/>
</dbReference>
<reference evidence="1 2" key="1">
    <citation type="journal article" date="2016" name="Nat. Commun.">
        <title>Extremotolerant tardigrade genome and improved radiotolerance of human cultured cells by tardigrade-unique protein.</title>
        <authorList>
            <person name="Hashimoto T."/>
            <person name="Horikawa D.D."/>
            <person name="Saito Y."/>
            <person name="Kuwahara H."/>
            <person name="Kozuka-Hata H."/>
            <person name="Shin-I T."/>
            <person name="Minakuchi Y."/>
            <person name="Ohishi K."/>
            <person name="Motoyama A."/>
            <person name="Aizu T."/>
            <person name="Enomoto A."/>
            <person name="Kondo K."/>
            <person name="Tanaka S."/>
            <person name="Hara Y."/>
            <person name="Koshikawa S."/>
            <person name="Sagara H."/>
            <person name="Miura T."/>
            <person name="Yokobori S."/>
            <person name="Miyagawa K."/>
            <person name="Suzuki Y."/>
            <person name="Kubo T."/>
            <person name="Oyama M."/>
            <person name="Kohara Y."/>
            <person name="Fujiyama A."/>
            <person name="Arakawa K."/>
            <person name="Katayama T."/>
            <person name="Toyoda A."/>
            <person name="Kunieda T."/>
        </authorList>
    </citation>
    <scope>NUCLEOTIDE SEQUENCE [LARGE SCALE GENOMIC DNA]</scope>
    <source>
        <strain evidence="1 2">YOKOZUNA-1</strain>
    </source>
</reference>
<evidence type="ECO:0000313" key="1">
    <source>
        <dbReference type="EMBL" id="GAV07895.1"/>
    </source>
</evidence>
<gene>
    <name evidence="1" type="primary">RvY_17675-1</name>
    <name evidence="1" type="synonym">RvY_17675.1</name>
    <name evidence="1" type="ORF">RvY_17675</name>
</gene>